<organism evidence="2 3">
    <name type="scientific">Pustulibacterium marinum</name>
    <dbReference type="NCBI Taxonomy" id="1224947"/>
    <lineage>
        <taxon>Bacteria</taxon>
        <taxon>Pseudomonadati</taxon>
        <taxon>Bacteroidota</taxon>
        <taxon>Flavobacteriia</taxon>
        <taxon>Flavobacteriales</taxon>
        <taxon>Flavobacteriaceae</taxon>
        <taxon>Pustulibacterium</taxon>
    </lineage>
</organism>
<reference evidence="2 3" key="1">
    <citation type="submission" date="2016-10" db="EMBL/GenBank/DDBJ databases">
        <authorList>
            <person name="de Groot N.N."/>
        </authorList>
    </citation>
    <scope>NUCLEOTIDE SEQUENCE [LARGE SCALE GENOMIC DNA]</scope>
    <source>
        <strain evidence="2 3">CGMCC 1.12333</strain>
    </source>
</reference>
<accession>A0A1I7H5P1</accession>
<gene>
    <name evidence="2" type="ORF">SAMN05216480_10791</name>
</gene>
<keyword evidence="1" id="KW-0812">Transmembrane</keyword>
<protein>
    <submittedName>
        <fullName evidence="2">Uncharacterized protein</fullName>
    </submittedName>
</protein>
<dbReference type="OrthoDB" id="1451533at2"/>
<evidence type="ECO:0000313" key="3">
    <source>
        <dbReference type="Proteomes" id="UP000199138"/>
    </source>
</evidence>
<dbReference type="Proteomes" id="UP000199138">
    <property type="component" value="Unassembled WGS sequence"/>
</dbReference>
<feature type="transmembrane region" description="Helical" evidence="1">
    <location>
        <begin position="70"/>
        <end position="90"/>
    </location>
</feature>
<keyword evidence="1" id="KW-0472">Membrane</keyword>
<evidence type="ECO:0000256" key="1">
    <source>
        <dbReference type="SAM" id="Phobius"/>
    </source>
</evidence>
<evidence type="ECO:0000313" key="2">
    <source>
        <dbReference type="EMBL" id="SFU56003.1"/>
    </source>
</evidence>
<dbReference type="RefSeq" id="WP_093025157.1">
    <property type="nucleotide sequence ID" value="NZ_FPBK01000007.1"/>
</dbReference>
<dbReference type="STRING" id="1224947.SAMN05216480_10791"/>
<sequence>MRLPTLFKQQKSKTYNYKPRYYNERKERIDAMKRKYETVSDTEYKPTRRASFRDDWKTERKAMSESNTRLRLIVILAFLIMFTFVALRFINFDKLL</sequence>
<keyword evidence="1" id="KW-1133">Transmembrane helix</keyword>
<keyword evidence="3" id="KW-1185">Reference proteome</keyword>
<proteinExistence type="predicted"/>
<dbReference type="EMBL" id="FPBK01000007">
    <property type="protein sequence ID" value="SFU56003.1"/>
    <property type="molecule type" value="Genomic_DNA"/>
</dbReference>
<name>A0A1I7H5P1_9FLAO</name>
<dbReference type="AlphaFoldDB" id="A0A1I7H5P1"/>